<protein>
    <submittedName>
        <fullName evidence="2">Uncharacterized protein</fullName>
    </submittedName>
</protein>
<dbReference type="Proteomes" id="UP000178305">
    <property type="component" value="Unassembled WGS sequence"/>
</dbReference>
<feature type="transmembrane region" description="Helical" evidence="1">
    <location>
        <begin position="48"/>
        <end position="66"/>
    </location>
</feature>
<organism evidence="2 3">
    <name type="scientific">Candidatus Gottesmanbacteria bacterium RIFCSPLOWO2_01_FULL_48_11</name>
    <dbReference type="NCBI Taxonomy" id="1798395"/>
    <lineage>
        <taxon>Bacteria</taxon>
        <taxon>Candidatus Gottesmaniibacteriota</taxon>
    </lineage>
</organism>
<reference evidence="2 3" key="1">
    <citation type="journal article" date="2016" name="Nat. Commun.">
        <title>Thousands of microbial genomes shed light on interconnected biogeochemical processes in an aquifer system.</title>
        <authorList>
            <person name="Anantharaman K."/>
            <person name="Brown C.T."/>
            <person name="Hug L.A."/>
            <person name="Sharon I."/>
            <person name="Castelle C.J."/>
            <person name="Probst A.J."/>
            <person name="Thomas B.C."/>
            <person name="Singh A."/>
            <person name="Wilkins M.J."/>
            <person name="Karaoz U."/>
            <person name="Brodie E.L."/>
            <person name="Williams K.H."/>
            <person name="Hubbard S.S."/>
            <person name="Banfield J.F."/>
        </authorList>
    </citation>
    <scope>NUCLEOTIDE SEQUENCE [LARGE SCALE GENOMIC DNA]</scope>
</reference>
<proteinExistence type="predicted"/>
<keyword evidence="1" id="KW-1133">Transmembrane helix</keyword>
<evidence type="ECO:0000256" key="1">
    <source>
        <dbReference type="SAM" id="Phobius"/>
    </source>
</evidence>
<sequence length="69" mass="8111">MVAKSMQCCLEHRKNQPNGHFRIDAVHATALSMGKQRMGHTEKPGKQFFKFLLFFMIFCYNMRVVARFV</sequence>
<dbReference type="AlphaFoldDB" id="A0A1F6AR56"/>
<dbReference type="EMBL" id="MFJY01000054">
    <property type="protein sequence ID" value="OGG27170.1"/>
    <property type="molecule type" value="Genomic_DNA"/>
</dbReference>
<name>A0A1F6AR56_9BACT</name>
<keyword evidence="1" id="KW-0812">Transmembrane</keyword>
<gene>
    <name evidence="2" type="ORF">A3A64_02100</name>
</gene>
<evidence type="ECO:0000313" key="2">
    <source>
        <dbReference type="EMBL" id="OGG27170.1"/>
    </source>
</evidence>
<comment type="caution">
    <text evidence="2">The sequence shown here is derived from an EMBL/GenBank/DDBJ whole genome shotgun (WGS) entry which is preliminary data.</text>
</comment>
<evidence type="ECO:0000313" key="3">
    <source>
        <dbReference type="Proteomes" id="UP000178305"/>
    </source>
</evidence>
<accession>A0A1F6AR56</accession>
<keyword evidence="1" id="KW-0472">Membrane</keyword>